<comment type="similarity">
    <text evidence="1">Belongs to the SNF7 family.</text>
</comment>
<dbReference type="GO" id="GO:0000329">
    <property type="term" value="C:fungal-type vacuole membrane"/>
    <property type="evidence" value="ECO:0007669"/>
    <property type="project" value="EnsemblFungi"/>
</dbReference>
<reference evidence="5 6" key="1">
    <citation type="journal article" date="2011" name="Proc. Natl. Acad. Sci. U.S.A.">
        <title>Evolutionary erosion of yeast sex chromosomes by mating-type switching accidents.</title>
        <authorList>
            <person name="Gordon J.L."/>
            <person name="Armisen D."/>
            <person name="Proux-Wera E."/>
            <person name="Oheigeartaigh S.S."/>
            <person name="Byrne K.P."/>
            <person name="Wolfe K.H."/>
        </authorList>
    </citation>
    <scope>NUCLEOTIDE SEQUENCE [LARGE SCALE GENOMIC DNA]</scope>
    <source>
        <strain evidence="6">ATCC MYA-139 / BCRC 22969 / CBS 8797 / CCRC 22969 / KCTC 17520 / NBRC 10181 / NCYC 3082</strain>
    </source>
</reference>
<dbReference type="STRING" id="1071383.J7RRT7"/>
<dbReference type="Pfam" id="PF03357">
    <property type="entry name" value="Snf7"/>
    <property type="match status" value="1"/>
</dbReference>
<dbReference type="OMA" id="GVKQMQK"/>
<dbReference type="Gene3D" id="6.10.250.1710">
    <property type="match status" value="1"/>
</dbReference>
<dbReference type="Proteomes" id="UP000006310">
    <property type="component" value="Chromosome 11"/>
</dbReference>
<dbReference type="AlphaFoldDB" id="J7RRT7"/>
<dbReference type="eggNOG" id="KOG1655">
    <property type="taxonomic scope" value="Eukaryota"/>
</dbReference>
<evidence type="ECO:0000256" key="1">
    <source>
        <dbReference type="ARBA" id="ARBA00006190"/>
    </source>
</evidence>
<dbReference type="OrthoDB" id="3973241at2759"/>
<dbReference type="GO" id="GO:0032511">
    <property type="term" value="P:late endosome to vacuole transport via multivesicular body sorting pathway"/>
    <property type="evidence" value="ECO:0007669"/>
    <property type="project" value="EnsemblFungi"/>
</dbReference>
<dbReference type="EMBL" id="HE978324">
    <property type="protein sequence ID" value="CCK72578.1"/>
    <property type="molecule type" value="Genomic_DNA"/>
</dbReference>
<dbReference type="GeneID" id="34528345"/>
<name>J7RRT7_HUIN7</name>
<keyword evidence="2 3" id="KW-0175">Coiled coil</keyword>
<feature type="coiled-coil region" evidence="3">
    <location>
        <begin position="10"/>
        <end position="103"/>
    </location>
</feature>
<gene>
    <name evidence="5" type="primary">KNAG0K02150</name>
    <name evidence="5" type="ordered locus">KNAG_0K02150</name>
</gene>
<dbReference type="RefSeq" id="XP_022466823.1">
    <property type="nucleotide sequence ID" value="XM_022610536.1"/>
</dbReference>
<dbReference type="HOGENOM" id="CLU_079409_0_0_1"/>
<evidence type="ECO:0000313" key="6">
    <source>
        <dbReference type="Proteomes" id="UP000006310"/>
    </source>
</evidence>
<dbReference type="PANTHER" id="PTHR22761:SF12">
    <property type="entry name" value="CHARGED MULTIVESICULAR BODY PROTEIN 5"/>
    <property type="match status" value="1"/>
</dbReference>
<sequence>MQRILGYGKKKNHEQLLRESAAAMSQAQESLQARVSRLDTEVSQLNMQLQGIQRRLQSSGASVGGQRALRQQAMKLLAKRRRLEQMRDSLDAQEWNMQQAQMTSETLQNTAVTVTAMQRSNAALKQQYGKIDLDKLEDLQDEMQELVARGDELQSALAMGNPAEIDDLDEDELDAELAALEQDADAFDEPETAGTVPSFLSGAVPQFIDDPAEQSTPAVTNPLETEQ</sequence>
<reference evidence="6" key="2">
    <citation type="submission" date="2012-08" db="EMBL/GenBank/DDBJ databases">
        <title>Genome sequence of Kazachstania naganishii.</title>
        <authorList>
            <person name="Gordon J.L."/>
            <person name="Armisen D."/>
            <person name="Proux-Wera E."/>
            <person name="OhEigeartaigh S.S."/>
            <person name="Byrne K.P."/>
            <person name="Wolfe K.H."/>
        </authorList>
    </citation>
    <scope>NUCLEOTIDE SEQUENCE [LARGE SCALE GENOMIC DNA]</scope>
    <source>
        <strain evidence="6">ATCC MYA-139 / BCRC 22969 / CBS 8797 / CCRC 22969 / KCTC 17520 / NBRC 10181 / NCYC 3082</strain>
    </source>
</reference>
<organism evidence="5 6">
    <name type="scientific">Huiozyma naganishii (strain ATCC MYA-139 / BCRC 22969 / CBS 8797 / KCTC 17520 / NBRC 10181 / NCYC 3082 / Yp74L-3)</name>
    <name type="common">Yeast</name>
    <name type="synonym">Kazachstania naganishii</name>
    <dbReference type="NCBI Taxonomy" id="1071383"/>
    <lineage>
        <taxon>Eukaryota</taxon>
        <taxon>Fungi</taxon>
        <taxon>Dikarya</taxon>
        <taxon>Ascomycota</taxon>
        <taxon>Saccharomycotina</taxon>
        <taxon>Saccharomycetes</taxon>
        <taxon>Saccharomycetales</taxon>
        <taxon>Saccharomycetaceae</taxon>
        <taxon>Huiozyma</taxon>
    </lineage>
</organism>
<dbReference type="GO" id="GO:0005771">
    <property type="term" value="C:multivesicular body"/>
    <property type="evidence" value="ECO:0007669"/>
    <property type="project" value="TreeGrafter"/>
</dbReference>
<dbReference type="PANTHER" id="PTHR22761">
    <property type="entry name" value="CHARGED MULTIVESICULAR BODY PROTEIN"/>
    <property type="match status" value="1"/>
</dbReference>
<protein>
    <submittedName>
        <fullName evidence="5">Uncharacterized protein</fullName>
    </submittedName>
</protein>
<evidence type="ECO:0000256" key="3">
    <source>
        <dbReference type="SAM" id="Coils"/>
    </source>
</evidence>
<feature type="region of interest" description="Disordered" evidence="4">
    <location>
        <begin position="180"/>
        <end position="227"/>
    </location>
</feature>
<feature type="compositionally biased region" description="Polar residues" evidence="4">
    <location>
        <begin position="213"/>
        <end position="227"/>
    </location>
</feature>
<dbReference type="KEGG" id="kng:KNAG_0K02150"/>
<accession>J7RRT7</accession>
<feature type="compositionally biased region" description="Acidic residues" evidence="4">
    <location>
        <begin position="182"/>
        <end position="191"/>
    </location>
</feature>
<evidence type="ECO:0000313" key="5">
    <source>
        <dbReference type="EMBL" id="CCK72578.1"/>
    </source>
</evidence>
<evidence type="ECO:0000256" key="2">
    <source>
        <dbReference type="ARBA" id="ARBA00023054"/>
    </source>
</evidence>
<proteinExistence type="inferred from homology"/>
<dbReference type="GO" id="GO:0006900">
    <property type="term" value="P:vesicle budding from membrane"/>
    <property type="evidence" value="ECO:0007669"/>
    <property type="project" value="TreeGrafter"/>
</dbReference>
<evidence type="ECO:0000256" key="4">
    <source>
        <dbReference type="SAM" id="MobiDB-lite"/>
    </source>
</evidence>
<dbReference type="InterPro" id="IPR005024">
    <property type="entry name" value="Snf7_fam"/>
</dbReference>
<keyword evidence="6" id="KW-1185">Reference proteome</keyword>